<feature type="domain" description="MacB-like periplasmic core" evidence="8">
    <location>
        <begin position="101"/>
        <end position="329"/>
    </location>
</feature>
<keyword evidence="3 6" id="KW-0812">Transmembrane</keyword>
<feature type="domain" description="ABC3 transporter permease C-terminal" evidence="7">
    <location>
        <begin position="772"/>
        <end position="885"/>
    </location>
</feature>
<dbReference type="InterPro" id="IPR050250">
    <property type="entry name" value="Macrolide_Exporter_MacB"/>
</dbReference>
<proteinExistence type="predicted"/>
<organism evidence="9 10">
    <name type="scientific">Imperialibacter roseus</name>
    <dbReference type="NCBI Taxonomy" id="1324217"/>
    <lineage>
        <taxon>Bacteria</taxon>
        <taxon>Pseudomonadati</taxon>
        <taxon>Bacteroidota</taxon>
        <taxon>Cytophagia</taxon>
        <taxon>Cytophagales</taxon>
        <taxon>Flammeovirgaceae</taxon>
        <taxon>Imperialibacter</taxon>
    </lineage>
</organism>
<keyword evidence="2" id="KW-1003">Cell membrane</keyword>
<keyword evidence="4 6" id="KW-1133">Transmembrane helix</keyword>
<evidence type="ECO:0000256" key="6">
    <source>
        <dbReference type="SAM" id="Phobius"/>
    </source>
</evidence>
<evidence type="ECO:0000259" key="8">
    <source>
        <dbReference type="Pfam" id="PF12704"/>
    </source>
</evidence>
<dbReference type="EMBL" id="CP136051">
    <property type="protein sequence ID" value="WOK09014.1"/>
    <property type="molecule type" value="Genomic_DNA"/>
</dbReference>
<keyword evidence="5 6" id="KW-0472">Membrane</keyword>
<dbReference type="Pfam" id="PF02687">
    <property type="entry name" value="FtsX"/>
    <property type="match status" value="2"/>
</dbReference>
<feature type="domain" description="ABC3 transporter permease C-terminal" evidence="7">
    <location>
        <begin position="385"/>
        <end position="499"/>
    </location>
</feature>
<protein>
    <submittedName>
        <fullName evidence="9">FtsX-like permease family protein</fullName>
    </submittedName>
</protein>
<dbReference type="InterPro" id="IPR047699">
    <property type="entry name" value="Permease_put_prefix"/>
</dbReference>
<evidence type="ECO:0000256" key="3">
    <source>
        <dbReference type="ARBA" id="ARBA00022692"/>
    </source>
</evidence>
<evidence type="ECO:0000256" key="2">
    <source>
        <dbReference type="ARBA" id="ARBA00022475"/>
    </source>
</evidence>
<feature type="transmembrane region" description="Helical" evidence="6">
    <location>
        <begin position="380"/>
        <end position="401"/>
    </location>
</feature>
<dbReference type="Pfam" id="PF12704">
    <property type="entry name" value="MacB_PCD"/>
    <property type="match status" value="1"/>
</dbReference>
<sequence>MEDRKTKYYPPSWATKWFLWFCHADFAEDILGDLEEEYQFHEPAVSKLMADFWFVRQVAGMMRPSLIKPFLPLLKLNNKLDMIKNYIKIGLRNLTKYKVSTAINLLGLSTGMAAFILIALFVKDELSYDRNHEHADEIFRITIKNFSGDGETLSRHWAFASAGHGPRIKEDFPQVTHATRFFPWAFPDVIYEDKRLPGEQVVFADPDVFDIFTFPFLQGNKESAFTNETSMVISEDAAIRIFGNDWREQDIVGKSVKIEARGAGLSLQITGVMENMPRQQHFHFDYLAPFAIYENVVNNPDVTNNVTGNYNYLTYVRLSDAAGAPAVEAGGSAFFDKHIADIRGVKAHNYYGLVLQPLTDIHLTSNISGEIENNGSMSQVVIFSVIGMLLIVVACINYMNLATSRYTRRMKEIGVRKSIGASRGSLISQFLTESVILTLISFPLAVGLATIALPSVNDFMDKQLTINFLQDFQLFLTVFGLLALVAMLAGIYPAIYLSGLDTIRSLKGESTFKTGKINFRTVLVTFQYVVTIAIIFSLAVLNAQMGFIFNSDPGFDKESVLDVSLSNDIYPKKEAFRNELLANQNITHATFVSRIPTGNLLDSQGASIFLGDSLTPVNFRLPYIVADENFITTYGIEMAAGNDFERYMDSDSIGYFIVNEAAVKAMSLASAEEAINRSMNYGGTDGKIIGVMKDFHFESLHSEIGPMIMVKNDNYRRISLKINPVNLSETIAFVEQTWAKFDQKNTINYNFVDESFENQYQGEERLSTMFKAFAVLAVLISCLGMLGMVTFIVERKTKEIGIRKVLGAKSPHIVWLVSRNFIWLISVAALVALPIGYYFMSDWLDTFAYQVTISPVLFVVPIVAVIMITFLTILYRTIKAVYINPVKYLRSE</sequence>
<dbReference type="InterPro" id="IPR025857">
    <property type="entry name" value="MacB_PCD"/>
</dbReference>
<keyword evidence="10" id="KW-1185">Reference proteome</keyword>
<feature type="transmembrane region" description="Helical" evidence="6">
    <location>
        <begin position="813"/>
        <end position="840"/>
    </location>
</feature>
<dbReference type="Proteomes" id="UP001302349">
    <property type="component" value="Chromosome"/>
</dbReference>
<comment type="subcellular location">
    <subcellularLocation>
        <location evidence="1">Cell membrane</location>
        <topology evidence="1">Multi-pass membrane protein</topology>
    </subcellularLocation>
</comment>
<accession>A0ABZ0IY12</accession>
<evidence type="ECO:0000259" key="7">
    <source>
        <dbReference type="Pfam" id="PF02687"/>
    </source>
</evidence>
<dbReference type="RefSeq" id="WP_317491641.1">
    <property type="nucleotide sequence ID" value="NZ_CP136051.1"/>
</dbReference>
<evidence type="ECO:0000313" key="9">
    <source>
        <dbReference type="EMBL" id="WOK09014.1"/>
    </source>
</evidence>
<reference evidence="9 10" key="1">
    <citation type="journal article" date="2023" name="Microbiol. Resour. Announc.">
        <title>Complete Genome Sequence of Imperialibacter roseus strain P4T.</title>
        <authorList>
            <person name="Tizabi D.R."/>
            <person name="Bachvaroff T."/>
            <person name="Hill R.T."/>
        </authorList>
    </citation>
    <scope>NUCLEOTIDE SEQUENCE [LARGE SCALE GENOMIC DNA]</scope>
    <source>
        <strain evidence="9 10">P4T</strain>
    </source>
</reference>
<feature type="transmembrane region" description="Helical" evidence="6">
    <location>
        <begin position="852"/>
        <end position="875"/>
    </location>
</feature>
<evidence type="ECO:0000256" key="1">
    <source>
        <dbReference type="ARBA" id="ARBA00004651"/>
    </source>
</evidence>
<evidence type="ECO:0000256" key="5">
    <source>
        <dbReference type="ARBA" id="ARBA00023136"/>
    </source>
</evidence>
<gene>
    <name evidence="9" type="ORF">RT717_10245</name>
</gene>
<evidence type="ECO:0000256" key="4">
    <source>
        <dbReference type="ARBA" id="ARBA00022989"/>
    </source>
</evidence>
<feature type="transmembrane region" description="Helical" evidence="6">
    <location>
        <begin position="102"/>
        <end position="122"/>
    </location>
</feature>
<feature type="transmembrane region" description="Helical" evidence="6">
    <location>
        <begin position="435"/>
        <end position="454"/>
    </location>
</feature>
<dbReference type="PANTHER" id="PTHR30572:SF18">
    <property type="entry name" value="ABC-TYPE MACROLIDE FAMILY EXPORT SYSTEM PERMEASE COMPONENT 2"/>
    <property type="match status" value="1"/>
</dbReference>
<feature type="transmembrane region" description="Helical" evidence="6">
    <location>
        <begin position="772"/>
        <end position="793"/>
    </location>
</feature>
<feature type="transmembrane region" description="Helical" evidence="6">
    <location>
        <begin position="474"/>
        <end position="497"/>
    </location>
</feature>
<dbReference type="InterPro" id="IPR003838">
    <property type="entry name" value="ABC3_permease_C"/>
</dbReference>
<dbReference type="NCBIfam" id="NF038404">
    <property type="entry name" value="perm_prefix_2"/>
    <property type="match status" value="1"/>
</dbReference>
<dbReference type="PANTHER" id="PTHR30572">
    <property type="entry name" value="MEMBRANE COMPONENT OF TRANSPORTER-RELATED"/>
    <property type="match status" value="1"/>
</dbReference>
<feature type="transmembrane region" description="Helical" evidence="6">
    <location>
        <begin position="517"/>
        <end position="541"/>
    </location>
</feature>
<evidence type="ECO:0000313" key="10">
    <source>
        <dbReference type="Proteomes" id="UP001302349"/>
    </source>
</evidence>
<name>A0ABZ0IY12_9BACT</name>